<dbReference type="EMBL" id="MAYT01000012">
    <property type="protein sequence ID" value="OCA89170.1"/>
    <property type="molecule type" value="Genomic_DNA"/>
</dbReference>
<evidence type="ECO:0000259" key="1">
    <source>
        <dbReference type="Pfam" id="PF26154"/>
    </source>
</evidence>
<dbReference type="Pfam" id="PF26154">
    <property type="entry name" value="DUF8042"/>
    <property type="match status" value="1"/>
</dbReference>
<keyword evidence="3" id="KW-1185">Reference proteome</keyword>
<name>A0A1B9AZD8_9BACI</name>
<comment type="caution">
    <text evidence="2">The sequence shown here is derived from an EMBL/GenBank/DDBJ whole genome shotgun (WGS) entry which is preliminary data.</text>
</comment>
<sequence length="107" mass="12401">MTIEEGFVYVINSFKDYSKTESDQMLSDIFAALYQVANVNETLQSIFADDIQEVIGRFETVAEQASKLEGYFNDQQMKEKVIKESLYPAFHAWAQEMERVLAPYVRI</sequence>
<organism evidence="2 3">
    <name type="scientific">Pseudobacillus wudalianchiensis</name>
    <dbReference type="NCBI Taxonomy" id="1743143"/>
    <lineage>
        <taxon>Bacteria</taxon>
        <taxon>Bacillati</taxon>
        <taxon>Bacillota</taxon>
        <taxon>Bacilli</taxon>
        <taxon>Bacillales</taxon>
        <taxon>Bacillaceae</taxon>
        <taxon>Pseudobacillus</taxon>
    </lineage>
</organism>
<feature type="domain" description="DUF8042" evidence="1">
    <location>
        <begin position="2"/>
        <end position="103"/>
    </location>
</feature>
<dbReference type="InterPro" id="IPR058355">
    <property type="entry name" value="DUF8042"/>
</dbReference>
<accession>A0A1B9AZD8</accession>
<evidence type="ECO:0000313" key="2">
    <source>
        <dbReference type="EMBL" id="OCA89170.1"/>
    </source>
</evidence>
<reference evidence="3" key="1">
    <citation type="submission" date="2016-05" db="EMBL/GenBank/DDBJ databases">
        <authorList>
            <person name="Liu B."/>
            <person name="Wang J."/>
            <person name="Zhu Y."/>
            <person name="Liu G."/>
            <person name="Chen Q."/>
            <person name="Chen Z."/>
            <person name="Lan J."/>
            <person name="Che J."/>
            <person name="Ge C."/>
            <person name="Shi H."/>
            <person name="Pan Z."/>
            <person name="Liu X."/>
        </authorList>
    </citation>
    <scope>NUCLEOTIDE SEQUENCE [LARGE SCALE GENOMIC DNA]</scope>
    <source>
        <strain evidence="3">FJAT-27215</strain>
    </source>
</reference>
<evidence type="ECO:0000313" key="3">
    <source>
        <dbReference type="Proteomes" id="UP000092578"/>
    </source>
</evidence>
<dbReference type="AlphaFoldDB" id="A0A1B9AZD8"/>
<gene>
    <name evidence="2" type="ORF">A8F95_06380</name>
</gene>
<protein>
    <recommendedName>
        <fullName evidence="1">DUF8042 domain-containing protein</fullName>
    </recommendedName>
</protein>
<dbReference type="Proteomes" id="UP000092578">
    <property type="component" value="Unassembled WGS sequence"/>
</dbReference>
<proteinExistence type="predicted"/>